<evidence type="ECO:0000256" key="1">
    <source>
        <dbReference type="SAM" id="Coils"/>
    </source>
</evidence>
<dbReference type="EMBL" id="LLXH01000903">
    <property type="protein sequence ID" value="PKC62063.1"/>
    <property type="molecule type" value="Genomic_DNA"/>
</dbReference>
<organism evidence="3 4">
    <name type="scientific">Rhizophagus irregularis</name>
    <dbReference type="NCBI Taxonomy" id="588596"/>
    <lineage>
        <taxon>Eukaryota</taxon>
        <taxon>Fungi</taxon>
        <taxon>Fungi incertae sedis</taxon>
        <taxon>Mucoromycota</taxon>
        <taxon>Glomeromycotina</taxon>
        <taxon>Glomeromycetes</taxon>
        <taxon>Glomerales</taxon>
        <taxon>Glomeraceae</taxon>
        <taxon>Rhizophagus</taxon>
    </lineage>
</organism>
<gene>
    <name evidence="3" type="ORF">RhiirA1_465649</name>
    <name evidence="2" type="ORF">RhiirA5_420104</name>
</gene>
<dbReference type="VEuPathDB" id="FungiDB:RhiirA1_465649"/>
<dbReference type="Proteomes" id="UP000232722">
    <property type="component" value="Unassembled WGS sequence"/>
</dbReference>
<reference evidence="3 4" key="3">
    <citation type="submission" date="2017-10" db="EMBL/GenBank/DDBJ databases">
        <title>Extensive intraspecific genome diversity in a model arbuscular mycorrhizal fungus.</title>
        <authorList>
            <person name="Chen E.C.H."/>
            <person name="Morin E."/>
            <person name="Baudet D."/>
            <person name="Noel J."/>
            <person name="Ndikumana S."/>
            <person name="Charron P."/>
            <person name="St-Onge C."/>
            <person name="Giorgi J."/>
            <person name="Grigoriev I.V."/>
            <person name="Roux C."/>
            <person name="Martin F.M."/>
            <person name="Corradi N."/>
        </authorList>
    </citation>
    <scope>NUCLEOTIDE SEQUENCE [LARGE SCALE GENOMIC DNA]</scope>
    <source>
        <strain evidence="3 4">A1</strain>
    </source>
</reference>
<accession>A0A2N0RFI7</accession>
<proteinExistence type="predicted"/>
<evidence type="ECO:0000313" key="4">
    <source>
        <dbReference type="Proteomes" id="UP000232688"/>
    </source>
</evidence>
<reference evidence="2 5" key="1">
    <citation type="submission" date="2016-04" db="EMBL/GenBank/DDBJ databases">
        <title>Genome analyses suggest a sexual origin of heterokaryosis in a supposedly ancient asexual fungus.</title>
        <authorList>
            <person name="Ropars J."/>
            <person name="Sedzielewska K."/>
            <person name="Noel J."/>
            <person name="Charron P."/>
            <person name="Farinelli L."/>
            <person name="Marton T."/>
            <person name="Kruger M."/>
            <person name="Pelin A."/>
            <person name="Brachmann A."/>
            <person name="Corradi N."/>
        </authorList>
    </citation>
    <scope>NUCLEOTIDE SEQUENCE [LARGE SCALE GENOMIC DNA]</scope>
    <source>
        <strain evidence="2 5">A5</strain>
    </source>
</reference>
<dbReference type="AlphaFoldDB" id="A0A2N0RFI7"/>
<dbReference type="EMBL" id="LLXJ01000807">
    <property type="protein sequence ID" value="PKC06042.1"/>
    <property type="molecule type" value="Genomic_DNA"/>
</dbReference>
<evidence type="ECO:0000313" key="2">
    <source>
        <dbReference type="EMBL" id="PKC06042.1"/>
    </source>
</evidence>
<evidence type="ECO:0000313" key="3">
    <source>
        <dbReference type="EMBL" id="PKC62063.1"/>
    </source>
</evidence>
<feature type="coiled-coil region" evidence="1">
    <location>
        <begin position="101"/>
        <end position="131"/>
    </location>
</feature>
<reference evidence="2 5" key="2">
    <citation type="submission" date="2017-09" db="EMBL/GenBank/DDBJ databases">
        <title>Extensive intraspecific genome diversity in a model arbuscular mycorrhizal fungus.</title>
        <authorList>
            <person name="Chen E.C."/>
            <person name="Morin E."/>
            <person name="Beaudet D."/>
            <person name="Noel J."/>
            <person name="Ndikumana S."/>
            <person name="Charron P."/>
            <person name="St-Onge C."/>
            <person name="Giorgi J."/>
            <person name="Grigoriev I.V."/>
            <person name="Roux C."/>
            <person name="Martin F.M."/>
            <person name="Corradi N."/>
        </authorList>
    </citation>
    <scope>NUCLEOTIDE SEQUENCE [LARGE SCALE GENOMIC DNA]</scope>
    <source>
        <strain evidence="2 5">A5</strain>
    </source>
</reference>
<name>A0A2N0RFI7_9GLOM</name>
<reference evidence="3 4" key="4">
    <citation type="submission" date="2017-10" db="EMBL/GenBank/DDBJ databases">
        <title>Genome analyses suggest a sexual origin of heterokaryosis in a supposedly ancient asexual fungus.</title>
        <authorList>
            <person name="Corradi N."/>
            <person name="Sedzielewska K."/>
            <person name="Noel J."/>
            <person name="Charron P."/>
            <person name="Farinelli L."/>
            <person name="Marton T."/>
            <person name="Kruger M."/>
            <person name="Pelin A."/>
            <person name="Brachmann A."/>
            <person name="Corradi N."/>
        </authorList>
    </citation>
    <scope>NUCLEOTIDE SEQUENCE [LARGE SCALE GENOMIC DNA]</scope>
    <source>
        <strain evidence="3 4">A1</strain>
    </source>
</reference>
<protein>
    <submittedName>
        <fullName evidence="3">Uncharacterized protein</fullName>
    </submittedName>
</protein>
<sequence length="133" mass="16479">MHHRRVRFKRFNYESKDYDPYKKQVTPTAKHFHYIIDGTDYVLTLERKKDITKIFIKNTQQIKRIETVYNMINDWPKTEEILEEYEKRGYFYNDLYDNELNHKLKKKTLDLESLLKEKEEEIKKLNNQLESKK</sequence>
<dbReference type="Proteomes" id="UP000232688">
    <property type="component" value="Unassembled WGS sequence"/>
</dbReference>
<comment type="caution">
    <text evidence="3">The sequence shown here is derived from an EMBL/GenBank/DDBJ whole genome shotgun (WGS) entry which is preliminary data.</text>
</comment>
<evidence type="ECO:0000313" key="5">
    <source>
        <dbReference type="Proteomes" id="UP000232722"/>
    </source>
</evidence>
<keyword evidence="1" id="KW-0175">Coiled coil</keyword>